<sequence>MAFQPRRKSREQRLP</sequence>
<dbReference type="EMBL" id="LK043056">
    <property type="protein sequence ID" value="CDY70720.1"/>
    <property type="molecule type" value="Genomic_DNA"/>
</dbReference>
<name>A0A078JWB0_BRANA</name>
<reference evidence="1" key="1">
    <citation type="journal article" date="2014" name="Science">
        <title>Plant genetics. Early allopolyploid evolution in the post-Neolithic Brassica napus oilseed genome.</title>
        <authorList>
            <person name="Chalhoub B."/>
            <person name="Denoeud F."/>
            <person name="Liu S."/>
            <person name="Parkin I.A."/>
            <person name="Tang H."/>
            <person name="Wang X."/>
            <person name="Chiquet J."/>
            <person name="Belcram H."/>
            <person name="Tong C."/>
            <person name="Samans B."/>
            <person name="Correa M."/>
            <person name="Da Silva C."/>
            <person name="Just J."/>
            <person name="Falentin C."/>
            <person name="Koh C.S."/>
            <person name="Le Clainche I."/>
            <person name="Bernard M."/>
            <person name="Bento P."/>
            <person name="Noel B."/>
            <person name="Labadie K."/>
            <person name="Alberti A."/>
            <person name="Charles M."/>
            <person name="Arnaud D."/>
            <person name="Guo H."/>
            <person name="Daviaud C."/>
            <person name="Alamery S."/>
            <person name="Jabbari K."/>
            <person name="Zhao M."/>
            <person name="Edger P.P."/>
            <person name="Chelaifa H."/>
            <person name="Tack D."/>
            <person name="Lassalle G."/>
            <person name="Mestiri I."/>
            <person name="Schnel N."/>
            <person name="Le Paslier M.C."/>
            <person name="Fan G."/>
            <person name="Renault V."/>
            <person name="Bayer P.E."/>
            <person name="Golicz A.A."/>
            <person name="Manoli S."/>
            <person name="Lee T.H."/>
            <person name="Thi V.H."/>
            <person name="Chalabi S."/>
            <person name="Hu Q."/>
            <person name="Fan C."/>
            <person name="Tollenaere R."/>
            <person name="Lu Y."/>
            <person name="Battail C."/>
            <person name="Shen J."/>
            <person name="Sidebottom C.H."/>
            <person name="Wang X."/>
            <person name="Canaguier A."/>
            <person name="Chauveau A."/>
            <person name="Berard A."/>
            <person name="Deniot G."/>
            <person name="Guan M."/>
            <person name="Liu Z."/>
            <person name="Sun F."/>
            <person name="Lim Y.P."/>
            <person name="Lyons E."/>
            <person name="Town C.D."/>
            <person name="Bancroft I."/>
            <person name="Wang X."/>
            <person name="Meng J."/>
            <person name="Ma J."/>
            <person name="Pires J.C."/>
            <person name="King G.J."/>
            <person name="Brunel D."/>
            <person name="Delourme R."/>
            <person name="Renard M."/>
            <person name="Aury J.M."/>
            <person name="Adams K.L."/>
            <person name="Batley J."/>
            <person name="Snowdon R.J."/>
            <person name="Tost J."/>
            <person name="Edwards D."/>
            <person name="Zhou Y."/>
            <person name="Hua W."/>
            <person name="Sharpe A.G."/>
            <person name="Paterson A.H."/>
            <person name="Guan C."/>
            <person name="Wincker P."/>
        </authorList>
    </citation>
    <scope>NUCLEOTIDE SEQUENCE [LARGE SCALE GENOMIC DNA]</scope>
</reference>
<reference evidence="1" key="2">
    <citation type="submission" date="2014-06" db="EMBL/GenBank/DDBJ databases">
        <authorList>
            <person name="Genoscope - CEA"/>
        </authorList>
    </citation>
    <scope>NUCLEOTIDE SEQUENCE</scope>
</reference>
<gene>
    <name evidence="1" type="primary">BnaC07g50230D</name>
    <name evidence="1" type="ORF">GSBRNA2T00006932001</name>
</gene>
<evidence type="ECO:0000313" key="1">
    <source>
        <dbReference type="EMBL" id="CDY70720.1"/>
    </source>
</evidence>
<accession>A0A078JWB0</accession>
<protein>
    <submittedName>
        <fullName evidence="1">BnaC07g50230D protein</fullName>
    </submittedName>
</protein>
<proteinExistence type="predicted"/>
<organism evidence="1">
    <name type="scientific">Brassica napus</name>
    <name type="common">Rape</name>
    <dbReference type="NCBI Taxonomy" id="3708"/>
    <lineage>
        <taxon>Eukaryota</taxon>
        <taxon>Viridiplantae</taxon>
        <taxon>Streptophyta</taxon>
        <taxon>Embryophyta</taxon>
        <taxon>Tracheophyta</taxon>
        <taxon>Spermatophyta</taxon>
        <taxon>Magnoliopsida</taxon>
        <taxon>eudicotyledons</taxon>
        <taxon>Gunneridae</taxon>
        <taxon>Pentapetalae</taxon>
        <taxon>rosids</taxon>
        <taxon>malvids</taxon>
        <taxon>Brassicales</taxon>
        <taxon>Brassicaceae</taxon>
        <taxon>Brassiceae</taxon>
        <taxon>Brassica</taxon>
    </lineage>
</organism>
<dbReference type="PaxDb" id="3708-A0A078JWB0"/>